<dbReference type="EMBL" id="DRKP01000058">
    <property type="protein sequence ID" value="HEB95776.1"/>
    <property type="molecule type" value="Genomic_DNA"/>
</dbReference>
<dbReference type="PANTHER" id="PTHR12526">
    <property type="entry name" value="GLYCOSYLTRANSFERASE"/>
    <property type="match status" value="1"/>
</dbReference>
<dbReference type="InterPro" id="IPR028098">
    <property type="entry name" value="Glyco_trans_4-like_N"/>
</dbReference>
<dbReference type="Gene3D" id="3.40.50.2000">
    <property type="entry name" value="Glycogen Phosphorylase B"/>
    <property type="match status" value="2"/>
</dbReference>
<feature type="domain" description="Glycosyltransferase subfamily 4-like N-terminal" evidence="1">
    <location>
        <begin position="24"/>
        <end position="199"/>
    </location>
</feature>
<sequence>MRIHIVNQYVRLPWQDGGTRHFLIARELVRRGHDVTLVASPVNYASGRPEQGVSPGLAEYDGVKVLWLETPPYRSHSVSRIWNMLVFAARVMYSQAAAKLPVPDVVIGSSPHLFAAVAARRRAAAAAVPFLFEVRDLWPLSLQEISGFSDRHPLIRIFRRAESSCYRHAARTITLLPNAAAYMEAHGADRGSVRWIPNGVELQPLPEDAGGEREGRFIVTYTGTHARANALETILQAAGLLQERGYGDDILFRFVGRGSEKGRLQKMAQQRAPGMVEFLDPVPKQEVLSVLAGTDACIATLKAIPLYRHGISLNKLFDYLAAARPVILAGDSPRNPVELSGGGIVVPPGDPAAIAEAVLRLKAMPEAERREMGRAGRRYVERNHSIPVLADRFEQVLKEVAG</sequence>
<dbReference type="CDD" id="cd03794">
    <property type="entry name" value="GT4_WbuB-like"/>
    <property type="match status" value="1"/>
</dbReference>
<evidence type="ECO:0000259" key="1">
    <source>
        <dbReference type="Pfam" id="PF13579"/>
    </source>
</evidence>
<dbReference type="SUPFAM" id="SSF53756">
    <property type="entry name" value="UDP-Glycosyltransferase/glycogen phosphorylase"/>
    <property type="match status" value="1"/>
</dbReference>
<comment type="caution">
    <text evidence="2">The sequence shown here is derived from an EMBL/GenBank/DDBJ whole genome shotgun (WGS) entry which is preliminary data.</text>
</comment>
<dbReference type="Pfam" id="PF13692">
    <property type="entry name" value="Glyco_trans_1_4"/>
    <property type="match status" value="1"/>
</dbReference>
<protein>
    <submittedName>
        <fullName evidence="2">Glycosyltransferase WbuB</fullName>
    </submittedName>
</protein>
<dbReference type="PANTHER" id="PTHR12526:SF622">
    <property type="entry name" value="GLYCOSYLTRANSFERASE (GROUP I)"/>
    <property type="match status" value="1"/>
</dbReference>
<accession>A0A831RLS1</accession>
<reference evidence="2" key="1">
    <citation type="journal article" date="2020" name="mSystems">
        <title>Genome- and Community-Level Interaction Insights into Carbon Utilization and Element Cycling Functions of Hydrothermarchaeota in Hydrothermal Sediment.</title>
        <authorList>
            <person name="Zhou Z."/>
            <person name="Liu Y."/>
            <person name="Xu W."/>
            <person name="Pan J."/>
            <person name="Luo Z.H."/>
            <person name="Li M."/>
        </authorList>
    </citation>
    <scope>NUCLEOTIDE SEQUENCE [LARGE SCALE GENOMIC DNA]</scope>
    <source>
        <strain evidence="2">HyVt-443</strain>
    </source>
</reference>
<proteinExistence type="predicted"/>
<dbReference type="Pfam" id="PF13579">
    <property type="entry name" value="Glyco_trans_4_4"/>
    <property type="match status" value="1"/>
</dbReference>
<evidence type="ECO:0000313" key="2">
    <source>
        <dbReference type="EMBL" id="HEB95776.1"/>
    </source>
</evidence>
<gene>
    <name evidence="2" type="ORF">ENI96_05020</name>
</gene>
<name>A0A831RLS1_9GAMM</name>
<dbReference type="Proteomes" id="UP000886251">
    <property type="component" value="Unassembled WGS sequence"/>
</dbReference>
<dbReference type="AlphaFoldDB" id="A0A831RLS1"/>
<organism evidence="2">
    <name type="scientific">Sedimenticola thiotaurini</name>
    <dbReference type="NCBI Taxonomy" id="1543721"/>
    <lineage>
        <taxon>Bacteria</taxon>
        <taxon>Pseudomonadati</taxon>
        <taxon>Pseudomonadota</taxon>
        <taxon>Gammaproteobacteria</taxon>
        <taxon>Chromatiales</taxon>
        <taxon>Sedimenticolaceae</taxon>
        <taxon>Sedimenticola</taxon>
    </lineage>
</organism>
<dbReference type="GO" id="GO:0016757">
    <property type="term" value="F:glycosyltransferase activity"/>
    <property type="evidence" value="ECO:0007669"/>
    <property type="project" value="UniProtKB-ARBA"/>
</dbReference>